<evidence type="ECO:0000256" key="6">
    <source>
        <dbReference type="ARBA" id="ARBA00023136"/>
    </source>
</evidence>
<dbReference type="InterPro" id="IPR000731">
    <property type="entry name" value="SSD"/>
</dbReference>
<dbReference type="SUPFAM" id="SSF82866">
    <property type="entry name" value="Multidrug efflux transporter AcrB transmembrane domain"/>
    <property type="match status" value="2"/>
</dbReference>
<dbReference type="GO" id="GO:0005886">
    <property type="term" value="C:plasma membrane"/>
    <property type="evidence" value="ECO:0007669"/>
    <property type="project" value="UniProtKB-SubCell"/>
</dbReference>
<dbReference type="PROSITE" id="PS50156">
    <property type="entry name" value="SSD"/>
    <property type="match status" value="1"/>
</dbReference>
<comment type="subcellular location">
    <subcellularLocation>
        <location evidence="1">Cell membrane</location>
        <topology evidence="1">Multi-pass membrane protein</topology>
    </subcellularLocation>
</comment>
<evidence type="ECO:0000256" key="7">
    <source>
        <dbReference type="SAM" id="Phobius"/>
    </source>
</evidence>
<evidence type="ECO:0000259" key="8">
    <source>
        <dbReference type="PROSITE" id="PS50156"/>
    </source>
</evidence>
<feature type="transmembrane region" description="Helical" evidence="7">
    <location>
        <begin position="364"/>
        <end position="389"/>
    </location>
</feature>
<sequence length="734" mass="80924">MKTIAAFASNRKGVWIILLAWVIIAGALGMAPSANDYTVNTGENDLPKEAQSVIAKEKNNHYFPEDTGMLGLLVFQNGAGWDESTLTEVDQVSEWIGEEIPEERLESLIPFHQFPSHAKEMFLSEDSTTLVLPLMLADQLEMDEINETVIAIEEYSSEVLENGTLMITGPAGIASDTIAIFSNADLVLLFSTIALVLVLLIVIYRSPLLAVIPLVAVAFVYQVVDRVLGMLAASGALTIESQSLSIVMILLFGATTDYSLFVFSRFREELRKRENKHEAMDAAVREVAEPIFFSGGTVFAAMLVLLLAQYGPYQNFALVFAITIAIVLIAGLTLIPALFTIVGRRSFWPFIPKVGEETLEKNRFWSAIGSFVTKKPVIAGGLVLIFLLINASNVFNTQYSFNIIQSFPEDMKSRLGFEQLEESFPPGELAPVSILIEAEDGFTLTDSELDSIETLNEQLLSLDGIDSTSLPDKEQIREGSEHGGNVLNETGEALKFDVILSMNPYDQASLDIADELVDRKEELLADSGLGSEYELYIGGETAKSADIRALSNWDTFVIVVTVTLVIFVMLIFHTRSLVAPIYMMATILLSYASALGLSWFFFENVFGFEGMSYRIPLYAFVFLVALGVDYNIMLISRIREENRSFGIKEATKRGVALTGGVISSAGLILAATFGVLMTQPILELFMFGFIVSIGIMLDAFLVRGMLVPAIVTLLKQWNWWPAEAKKEQTKEVSK</sequence>
<reference evidence="9" key="1">
    <citation type="submission" date="2023-10" db="EMBL/GenBank/DDBJ databases">
        <title>Screening of Alkalihalophilus pseudofirmusBZ-TG-HK211 and Its Alleviation of Salt Stress on Rapeseed Growth.</title>
        <authorList>
            <person name="Zhao B."/>
            <person name="Guo T."/>
        </authorList>
    </citation>
    <scope>NUCLEOTIDE SEQUENCE</scope>
    <source>
        <strain evidence="9">BZ-TG-HK211</strain>
    </source>
</reference>
<dbReference type="Proteomes" id="UP001285636">
    <property type="component" value="Unassembled WGS sequence"/>
</dbReference>
<comment type="similarity">
    <text evidence="2">Belongs to the resistance-nodulation-cell division (RND) (TC 2.A.6) family. MmpL subfamily.</text>
</comment>
<dbReference type="RefSeq" id="WP_323467331.1">
    <property type="nucleotide sequence ID" value="NZ_CP144224.1"/>
</dbReference>
<dbReference type="InterPro" id="IPR004869">
    <property type="entry name" value="MMPL_dom"/>
</dbReference>
<evidence type="ECO:0000256" key="1">
    <source>
        <dbReference type="ARBA" id="ARBA00004651"/>
    </source>
</evidence>
<feature type="transmembrane region" description="Helical" evidence="7">
    <location>
        <begin position="287"/>
        <end position="310"/>
    </location>
</feature>
<feature type="transmembrane region" description="Helical" evidence="7">
    <location>
        <begin position="208"/>
        <end position="224"/>
    </location>
</feature>
<dbReference type="InterPro" id="IPR050545">
    <property type="entry name" value="Mycobact_MmpL"/>
</dbReference>
<evidence type="ECO:0000313" key="9">
    <source>
        <dbReference type="EMBL" id="MDV2886686.1"/>
    </source>
</evidence>
<feature type="domain" description="SSD" evidence="8">
    <location>
        <begin position="584"/>
        <end position="712"/>
    </location>
</feature>
<feature type="transmembrane region" description="Helical" evidence="7">
    <location>
        <begin position="244"/>
        <end position="266"/>
    </location>
</feature>
<comment type="caution">
    <text evidence="9">The sequence shown here is derived from an EMBL/GenBank/DDBJ whole genome shotgun (WGS) entry which is preliminary data.</text>
</comment>
<evidence type="ECO:0000256" key="3">
    <source>
        <dbReference type="ARBA" id="ARBA00022475"/>
    </source>
</evidence>
<evidence type="ECO:0000313" key="10">
    <source>
        <dbReference type="Proteomes" id="UP001285636"/>
    </source>
</evidence>
<keyword evidence="4 7" id="KW-0812">Transmembrane</keyword>
<dbReference type="Pfam" id="PF03176">
    <property type="entry name" value="MMPL"/>
    <property type="match status" value="2"/>
</dbReference>
<keyword evidence="5 7" id="KW-1133">Transmembrane helix</keyword>
<accession>A0AAJ2NQF2</accession>
<name>A0AAJ2NQF2_ALKPS</name>
<feature type="transmembrane region" description="Helical" evidence="7">
    <location>
        <begin position="655"/>
        <end position="678"/>
    </location>
</feature>
<dbReference type="EMBL" id="JAWJAY010000004">
    <property type="protein sequence ID" value="MDV2886686.1"/>
    <property type="molecule type" value="Genomic_DNA"/>
</dbReference>
<keyword evidence="3" id="KW-1003">Cell membrane</keyword>
<evidence type="ECO:0000256" key="5">
    <source>
        <dbReference type="ARBA" id="ARBA00022989"/>
    </source>
</evidence>
<feature type="transmembrane region" description="Helical" evidence="7">
    <location>
        <begin position="579"/>
        <end position="601"/>
    </location>
</feature>
<feature type="transmembrane region" description="Helical" evidence="7">
    <location>
        <begin position="613"/>
        <end position="634"/>
    </location>
</feature>
<feature type="transmembrane region" description="Helical" evidence="7">
    <location>
        <begin position="186"/>
        <end position="203"/>
    </location>
</feature>
<evidence type="ECO:0000256" key="4">
    <source>
        <dbReference type="ARBA" id="ARBA00022692"/>
    </source>
</evidence>
<dbReference type="PANTHER" id="PTHR33406">
    <property type="entry name" value="MEMBRANE PROTEIN MJ1562-RELATED"/>
    <property type="match status" value="1"/>
</dbReference>
<proteinExistence type="inferred from homology"/>
<dbReference type="PANTHER" id="PTHR33406:SF6">
    <property type="entry name" value="MEMBRANE PROTEIN YDGH-RELATED"/>
    <property type="match status" value="1"/>
</dbReference>
<keyword evidence="6 7" id="KW-0472">Membrane</keyword>
<feature type="transmembrane region" description="Helical" evidence="7">
    <location>
        <begin position="553"/>
        <end position="572"/>
    </location>
</feature>
<feature type="transmembrane region" description="Helical" evidence="7">
    <location>
        <begin position="684"/>
        <end position="706"/>
    </location>
</feature>
<evidence type="ECO:0000256" key="2">
    <source>
        <dbReference type="ARBA" id="ARBA00010157"/>
    </source>
</evidence>
<dbReference type="AlphaFoldDB" id="A0AAJ2NQF2"/>
<protein>
    <submittedName>
        <fullName evidence="9">MMPL family transporter</fullName>
    </submittedName>
</protein>
<feature type="transmembrane region" description="Helical" evidence="7">
    <location>
        <begin position="316"/>
        <end position="343"/>
    </location>
</feature>
<gene>
    <name evidence="9" type="ORF">RYX45_15950</name>
</gene>
<dbReference type="Gene3D" id="1.20.1640.10">
    <property type="entry name" value="Multidrug efflux transporter AcrB transmembrane domain"/>
    <property type="match status" value="2"/>
</dbReference>
<organism evidence="9 10">
    <name type="scientific">Alkalihalophilus pseudofirmus</name>
    <name type="common">Bacillus pseudofirmus</name>
    <dbReference type="NCBI Taxonomy" id="79885"/>
    <lineage>
        <taxon>Bacteria</taxon>
        <taxon>Bacillati</taxon>
        <taxon>Bacillota</taxon>
        <taxon>Bacilli</taxon>
        <taxon>Bacillales</taxon>
        <taxon>Bacillaceae</taxon>
        <taxon>Alkalihalophilus</taxon>
    </lineage>
</organism>